<feature type="region of interest" description="Disordered" evidence="1">
    <location>
        <begin position="138"/>
        <end position="321"/>
    </location>
</feature>
<dbReference type="EMBL" id="AP027272">
    <property type="protein sequence ID" value="BDX05404.1"/>
    <property type="molecule type" value="Genomic_DNA"/>
</dbReference>
<sequence>MNGNDGKSNDGPKHQPKSNFGIIKNQGRNAFANDPKSITRNRSNAITEPPTRSRANAVFEPPTRDRSNAVFGAPEGFGKIKNEGRQNSQPGSANNFGIKDQLQNLGRAAFAKNSDRPNLNFAQKTGFNLVSGFMDKLIGEAEKPNPGEAPQRPGFLQPPGNTGFNPNGENDSRRMSMQAQPNQNNQDDSNITAGEFMKRLQTAMQDPAKFKREAQQKQQERAAQQNHQMQEQQQQRQHKGVPQQQQPTAQDFFKELRGALKDPAGYKRRVEAQQKQQKKNQTPGQTTKAETSRNLPSTGEGKQNTLTQVPKPKPIKPSPRK</sequence>
<feature type="region of interest" description="Disordered" evidence="1">
    <location>
        <begin position="1"/>
        <end position="100"/>
    </location>
</feature>
<keyword evidence="3" id="KW-1185">Reference proteome</keyword>
<accession>A0AA48KRG7</accession>
<protein>
    <submittedName>
        <fullName evidence="2">Uncharacterized protein</fullName>
    </submittedName>
</protein>
<proteinExistence type="predicted"/>
<feature type="compositionally biased region" description="Basic and acidic residues" evidence="1">
    <location>
        <begin position="208"/>
        <end position="220"/>
    </location>
</feature>
<name>A0AA48KRG7_9ALTE</name>
<feature type="compositionally biased region" description="Polar residues" evidence="1">
    <location>
        <begin position="36"/>
        <end position="46"/>
    </location>
</feature>
<dbReference type="KEGG" id="pmaw:MACH26_09250"/>
<evidence type="ECO:0000313" key="3">
    <source>
        <dbReference type="Proteomes" id="UP001333710"/>
    </source>
</evidence>
<feature type="compositionally biased region" description="Polar residues" evidence="1">
    <location>
        <begin position="85"/>
        <end position="95"/>
    </location>
</feature>
<feature type="compositionally biased region" description="Polar residues" evidence="1">
    <location>
        <begin position="159"/>
        <end position="192"/>
    </location>
</feature>
<evidence type="ECO:0000256" key="1">
    <source>
        <dbReference type="SAM" id="MobiDB-lite"/>
    </source>
</evidence>
<dbReference type="Proteomes" id="UP001333710">
    <property type="component" value="Chromosome"/>
</dbReference>
<feature type="compositionally biased region" description="Low complexity" evidence="1">
    <location>
        <begin position="221"/>
        <end position="235"/>
    </location>
</feature>
<evidence type="ECO:0000313" key="2">
    <source>
        <dbReference type="EMBL" id="BDX05404.1"/>
    </source>
</evidence>
<feature type="compositionally biased region" description="Basic and acidic residues" evidence="1">
    <location>
        <begin position="252"/>
        <end position="272"/>
    </location>
</feature>
<feature type="compositionally biased region" description="Polar residues" evidence="1">
    <location>
        <begin position="273"/>
        <end position="308"/>
    </location>
</feature>
<gene>
    <name evidence="2" type="ORF">MACH26_09250</name>
</gene>
<feature type="compositionally biased region" description="Pro residues" evidence="1">
    <location>
        <begin position="311"/>
        <end position="321"/>
    </location>
</feature>
<dbReference type="AlphaFoldDB" id="A0AA48KRG7"/>
<reference evidence="2" key="1">
    <citation type="submission" date="2023-01" db="EMBL/GenBank/DDBJ databases">
        <title>Complete genome sequence of Planctobacterium marinum strain Dej080120_11.</title>
        <authorList>
            <person name="Ueki S."/>
            <person name="Maruyama F."/>
        </authorList>
    </citation>
    <scope>NUCLEOTIDE SEQUENCE</scope>
    <source>
        <strain evidence="2">Dej080120_11</strain>
    </source>
</reference>
<dbReference type="RefSeq" id="WP_338291374.1">
    <property type="nucleotide sequence ID" value="NZ_AP027272.1"/>
</dbReference>
<organism evidence="2 3">
    <name type="scientific">Planctobacterium marinum</name>
    <dbReference type="NCBI Taxonomy" id="1631968"/>
    <lineage>
        <taxon>Bacteria</taxon>
        <taxon>Pseudomonadati</taxon>
        <taxon>Pseudomonadota</taxon>
        <taxon>Gammaproteobacteria</taxon>
        <taxon>Alteromonadales</taxon>
        <taxon>Alteromonadaceae</taxon>
        <taxon>Planctobacterium</taxon>
    </lineage>
</organism>